<dbReference type="eggNOG" id="COG2207">
    <property type="taxonomic scope" value="Bacteria"/>
</dbReference>
<dbReference type="GO" id="GO:0003700">
    <property type="term" value="F:DNA-binding transcription factor activity"/>
    <property type="evidence" value="ECO:0007669"/>
    <property type="project" value="InterPro"/>
</dbReference>
<evidence type="ECO:0000259" key="4">
    <source>
        <dbReference type="PROSITE" id="PS01124"/>
    </source>
</evidence>
<evidence type="ECO:0000256" key="1">
    <source>
        <dbReference type="ARBA" id="ARBA00023015"/>
    </source>
</evidence>
<evidence type="ECO:0000256" key="3">
    <source>
        <dbReference type="ARBA" id="ARBA00023163"/>
    </source>
</evidence>
<keyword evidence="2" id="KW-0238">DNA-binding</keyword>
<dbReference type="PANTHER" id="PTHR47893">
    <property type="entry name" value="REGULATORY PROTEIN PCHR"/>
    <property type="match status" value="1"/>
</dbReference>
<dbReference type="InterPro" id="IPR018062">
    <property type="entry name" value="HTH_AraC-typ_CS"/>
</dbReference>
<dbReference type="AlphaFoldDB" id="A9I2U1"/>
<dbReference type="PROSITE" id="PS00041">
    <property type="entry name" value="HTH_ARAC_FAMILY_1"/>
    <property type="match status" value="1"/>
</dbReference>
<evidence type="ECO:0000256" key="2">
    <source>
        <dbReference type="ARBA" id="ARBA00023125"/>
    </source>
</evidence>
<dbReference type="InterPro" id="IPR009057">
    <property type="entry name" value="Homeodomain-like_sf"/>
</dbReference>
<name>A9I2U1_BORPD</name>
<protein>
    <recommendedName>
        <fullName evidence="4">HTH araC/xylS-type domain-containing protein</fullName>
    </recommendedName>
</protein>
<dbReference type="KEGG" id="bpt:Bpet3753"/>
<dbReference type="PROSITE" id="PS01124">
    <property type="entry name" value="HTH_ARAC_FAMILY_2"/>
    <property type="match status" value="1"/>
</dbReference>
<dbReference type="PANTHER" id="PTHR47893:SF1">
    <property type="entry name" value="REGULATORY PROTEIN PCHR"/>
    <property type="match status" value="1"/>
</dbReference>
<dbReference type="GO" id="GO:0043565">
    <property type="term" value="F:sequence-specific DNA binding"/>
    <property type="evidence" value="ECO:0007669"/>
    <property type="project" value="InterPro"/>
</dbReference>
<dbReference type="Pfam" id="PF12833">
    <property type="entry name" value="HTH_18"/>
    <property type="match status" value="1"/>
</dbReference>
<keyword evidence="3" id="KW-0804">Transcription</keyword>
<keyword evidence="6" id="KW-1185">Reference proteome</keyword>
<evidence type="ECO:0000313" key="5">
    <source>
        <dbReference type="EMBL" id="CAP44096.1"/>
    </source>
</evidence>
<dbReference type="SUPFAM" id="SSF46689">
    <property type="entry name" value="Homeodomain-like"/>
    <property type="match status" value="1"/>
</dbReference>
<accession>A9I2U1</accession>
<dbReference type="EMBL" id="AM902716">
    <property type="protein sequence ID" value="CAP44096.1"/>
    <property type="molecule type" value="Genomic_DNA"/>
</dbReference>
<reference evidence="5 6" key="1">
    <citation type="journal article" date="2008" name="BMC Genomics">
        <title>The missing link: Bordetella petrii is endowed with both the metabolic versatility of environmental bacteria and virulence traits of pathogenic Bordetellae.</title>
        <authorList>
            <person name="Gross R."/>
            <person name="Guzman C.A."/>
            <person name="Sebaihia M."/>
            <person name="Martins Dos Santos V.A."/>
            <person name="Pieper D.H."/>
            <person name="Koebnik R."/>
            <person name="Lechner M."/>
            <person name="Bartels D."/>
            <person name="Buhrmester J."/>
            <person name="Choudhuri J.V."/>
            <person name="Ebensen T."/>
            <person name="Gaigalat L."/>
            <person name="Herrmann S."/>
            <person name="Khachane A.N."/>
            <person name="Larisch C."/>
            <person name="Link S."/>
            <person name="Linke B."/>
            <person name="Meyer F."/>
            <person name="Mormann S."/>
            <person name="Nakunst D."/>
            <person name="Rueckert C."/>
            <person name="Schneiker-Bekel S."/>
            <person name="Schulze K."/>
            <person name="Vorhoelter F.J."/>
            <person name="Yevsa T."/>
            <person name="Engle J.T."/>
            <person name="Goldman W.E."/>
            <person name="Puehler A."/>
            <person name="Goebel U.B."/>
            <person name="Goesmann A."/>
            <person name="Bloecker H."/>
            <person name="Kaiser O."/>
            <person name="Martinez-Arias R."/>
        </authorList>
    </citation>
    <scope>NUCLEOTIDE SEQUENCE [LARGE SCALE GENOMIC DNA]</scope>
    <source>
        <strain evidence="6">ATCC BAA-461 / DSM 12804 / CCUG 43448 / CIP 107267 / Se-1111R</strain>
    </source>
</reference>
<gene>
    <name evidence="5" type="ordered locus">Bpet3753</name>
</gene>
<dbReference type="STRING" id="94624.Bpet3753"/>
<keyword evidence="1" id="KW-0805">Transcription regulation</keyword>
<dbReference type="Proteomes" id="UP000001225">
    <property type="component" value="Chromosome"/>
</dbReference>
<dbReference type="InterPro" id="IPR018060">
    <property type="entry name" value="HTH_AraC"/>
</dbReference>
<dbReference type="Gene3D" id="1.10.10.60">
    <property type="entry name" value="Homeodomain-like"/>
    <property type="match status" value="1"/>
</dbReference>
<evidence type="ECO:0000313" key="6">
    <source>
        <dbReference type="Proteomes" id="UP000001225"/>
    </source>
</evidence>
<proteinExistence type="predicted"/>
<sequence>MQVLRNIRLDAARSALLLNQSVSVTQAAFDYGFGHLGRFSAYYKERFGELPSLTSSQMH</sequence>
<organism evidence="5 6">
    <name type="scientific">Bordetella petrii (strain ATCC BAA-461 / DSM 12804 / CCUG 43448 / CIP 107267 / Se-1111R)</name>
    <dbReference type="NCBI Taxonomy" id="340100"/>
    <lineage>
        <taxon>Bacteria</taxon>
        <taxon>Pseudomonadati</taxon>
        <taxon>Pseudomonadota</taxon>
        <taxon>Betaproteobacteria</taxon>
        <taxon>Burkholderiales</taxon>
        <taxon>Alcaligenaceae</taxon>
        <taxon>Bordetella</taxon>
    </lineage>
</organism>
<dbReference type="InterPro" id="IPR053142">
    <property type="entry name" value="PchR_regulatory_protein"/>
</dbReference>
<feature type="domain" description="HTH araC/xylS-type" evidence="4">
    <location>
        <begin position="1"/>
        <end position="57"/>
    </location>
</feature>